<comment type="caution">
    <text evidence="5">The sequence shown here is derived from an EMBL/GenBank/DDBJ whole genome shotgun (WGS) entry which is preliminary data.</text>
</comment>
<accession>A0ABP7A0V5</accession>
<evidence type="ECO:0000313" key="6">
    <source>
        <dbReference type="Proteomes" id="UP001500630"/>
    </source>
</evidence>
<proteinExistence type="inferred from homology"/>
<gene>
    <name evidence="5" type="ORF">GCM10022419_130530</name>
</gene>
<evidence type="ECO:0000259" key="4">
    <source>
        <dbReference type="PROSITE" id="PS51898"/>
    </source>
</evidence>
<dbReference type="CDD" id="cd00397">
    <property type="entry name" value="DNA_BRE_C"/>
    <property type="match status" value="1"/>
</dbReference>
<evidence type="ECO:0000256" key="2">
    <source>
        <dbReference type="ARBA" id="ARBA00023125"/>
    </source>
</evidence>
<dbReference type="InterPro" id="IPR011010">
    <property type="entry name" value="DNA_brk_join_enz"/>
</dbReference>
<feature type="domain" description="Tyr recombinase" evidence="4">
    <location>
        <begin position="58"/>
        <end position="279"/>
    </location>
</feature>
<organism evidence="5 6">
    <name type="scientific">Nonomuraea rosea</name>
    <dbReference type="NCBI Taxonomy" id="638574"/>
    <lineage>
        <taxon>Bacteria</taxon>
        <taxon>Bacillati</taxon>
        <taxon>Actinomycetota</taxon>
        <taxon>Actinomycetes</taxon>
        <taxon>Streptosporangiales</taxon>
        <taxon>Streptosporangiaceae</taxon>
        <taxon>Nonomuraea</taxon>
    </lineage>
</organism>
<dbReference type="SUPFAM" id="SSF56349">
    <property type="entry name" value="DNA breaking-rejoining enzymes"/>
    <property type="match status" value="1"/>
</dbReference>
<dbReference type="RefSeq" id="WP_345579752.1">
    <property type="nucleotide sequence ID" value="NZ_BAABDQ010000068.1"/>
</dbReference>
<dbReference type="Pfam" id="PF00589">
    <property type="entry name" value="Phage_integrase"/>
    <property type="match status" value="1"/>
</dbReference>
<protein>
    <recommendedName>
        <fullName evidence="4">Tyr recombinase domain-containing protein</fullName>
    </recommendedName>
</protein>
<sequence length="281" mass="30884">MAPVTVNNHLAHASALFSWISAHAPAALLPRGDPSKRVEPLRLPVPEVCALNAAQVRTVKNVLDRLESFHQLTGRRHRGDGGRAATGATHRHARPLRDRAIVHTMLGTGLRRAEIAGLDLAQLQPRDPEQLRRVKKAKLNGVRGKGRTSRSVFLGLDARTALADYLEHERDRDVAPDSAALFLAASSIAARRPDGRLSPRSINTIVAEIGAIHDLQVTGADRQLGVLRPHDLRHTFAYLLSQASGHNRAELERRLGHANERYLKLYTNPPEDIAAAYVEDL</sequence>
<evidence type="ECO:0000313" key="5">
    <source>
        <dbReference type="EMBL" id="GAA3622745.1"/>
    </source>
</evidence>
<keyword evidence="2" id="KW-0238">DNA-binding</keyword>
<evidence type="ECO:0000256" key="3">
    <source>
        <dbReference type="ARBA" id="ARBA00023172"/>
    </source>
</evidence>
<evidence type="ECO:0000256" key="1">
    <source>
        <dbReference type="ARBA" id="ARBA00008857"/>
    </source>
</evidence>
<keyword evidence="6" id="KW-1185">Reference proteome</keyword>
<name>A0ABP7A0V5_9ACTN</name>
<dbReference type="PROSITE" id="PS51898">
    <property type="entry name" value="TYR_RECOMBINASE"/>
    <property type="match status" value="1"/>
</dbReference>
<dbReference type="InterPro" id="IPR002104">
    <property type="entry name" value="Integrase_catalytic"/>
</dbReference>
<dbReference type="InterPro" id="IPR050090">
    <property type="entry name" value="Tyrosine_recombinase_XerCD"/>
</dbReference>
<dbReference type="Gene3D" id="1.10.443.10">
    <property type="entry name" value="Intergrase catalytic core"/>
    <property type="match status" value="1"/>
</dbReference>
<keyword evidence="3" id="KW-0233">DNA recombination</keyword>
<reference evidence="6" key="1">
    <citation type="journal article" date="2019" name="Int. J. Syst. Evol. Microbiol.">
        <title>The Global Catalogue of Microorganisms (GCM) 10K type strain sequencing project: providing services to taxonomists for standard genome sequencing and annotation.</title>
        <authorList>
            <consortium name="The Broad Institute Genomics Platform"/>
            <consortium name="The Broad Institute Genome Sequencing Center for Infectious Disease"/>
            <person name="Wu L."/>
            <person name="Ma J."/>
        </authorList>
    </citation>
    <scope>NUCLEOTIDE SEQUENCE [LARGE SCALE GENOMIC DNA]</scope>
    <source>
        <strain evidence="6">JCM 17326</strain>
    </source>
</reference>
<dbReference type="Proteomes" id="UP001500630">
    <property type="component" value="Unassembled WGS sequence"/>
</dbReference>
<dbReference type="EMBL" id="BAABDQ010000068">
    <property type="protein sequence ID" value="GAA3622745.1"/>
    <property type="molecule type" value="Genomic_DNA"/>
</dbReference>
<dbReference type="PANTHER" id="PTHR30349">
    <property type="entry name" value="PHAGE INTEGRASE-RELATED"/>
    <property type="match status" value="1"/>
</dbReference>
<comment type="similarity">
    <text evidence="1">Belongs to the 'phage' integrase family.</text>
</comment>
<dbReference type="InterPro" id="IPR013762">
    <property type="entry name" value="Integrase-like_cat_sf"/>
</dbReference>
<dbReference type="PANTHER" id="PTHR30349:SF41">
    <property type="entry name" value="INTEGRASE_RECOMBINASE PROTEIN MJ0367-RELATED"/>
    <property type="match status" value="1"/>
</dbReference>